<comment type="pathway">
    <text evidence="3">Cofactor biosynthesis; riboflavin biosynthesis; 5-amino-6-(D-ribitylamino)uracil from GTP: step 3/4.</text>
</comment>
<dbReference type="PANTHER" id="PTHR38011:SF7">
    <property type="entry name" value="2,5-DIAMINO-6-RIBOSYLAMINO-4(3H)-PYRIMIDINONE 5'-PHOSPHATE REDUCTASE"/>
    <property type="match status" value="1"/>
</dbReference>
<proteinExistence type="predicted"/>
<dbReference type="InterPro" id="IPR016193">
    <property type="entry name" value="Cytidine_deaminase-like"/>
</dbReference>
<dbReference type="InterPro" id="IPR024072">
    <property type="entry name" value="DHFR-like_dom_sf"/>
</dbReference>
<evidence type="ECO:0000259" key="11">
    <source>
        <dbReference type="PROSITE" id="PS51747"/>
    </source>
</evidence>
<evidence type="ECO:0000256" key="8">
    <source>
        <dbReference type="ARBA" id="ARBA00022857"/>
    </source>
</evidence>
<protein>
    <submittedName>
        <fullName evidence="12">Fused diaminohydroxyphosphoribosylaminopyrimidine deaminase5-amino-6-(5-phosphoribosylamino) uracil reductase</fullName>
        <ecNumber evidence="12">1.1.1.193</ecNumber>
        <ecNumber evidence="12">3.5.4.26</ecNumber>
    </submittedName>
</protein>
<dbReference type="PROSITE" id="PS00903">
    <property type="entry name" value="CYT_DCMP_DEAMINASES_1"/>
    <property type="match status" value="1"/>
</dbReference>
<dbReference type="GO" id="GO:0009231">
    <property type="term" value="P:riboflavin biosynthetic process"/>
    <property type="evidence" value="ECO:0007669"/>
    <property type="project" value="UniProtKB-UniPathway"/>
</dbReference>
<evidence type="ECO:0000256" key="2">
    <source>
        <dbReference type="ARBA" id="ARBA00004882"/>
    </source>
</evidence>
<name>A0A3P3ZNB6_9ZZZZ</name>
<reference evidence="12" key="1">
    <citation type="submission" date="2018-10" db="EMBL/GenBank/DDBJ databases">
        <authorList>
            <person name="Plewniak F."/>
        </authorList>
    </citation>
    <scope>NUCLEOTIDE SEQUENCE</scope>
</reference>
<accession>A0A3P3ZNB6</accession>
<keyword evidence="4" id="KW-0686">Riboflavin biosynthesis</keyword>
<evidence type="ECO:0000256" key="3">
    <source>
        <dbReference type="ARBA" id="ARBA00004910"/>
    </source>
</evidence>
<dbReference type="InterPro" id="IPR002125">
    <property type="entry name" value="CMP_dCMP_dom"/>
</dbReference>
<dbReference type="Pfam" id="PF01872">
    <property type="entry name" value="RibD_C"/>
    <property type="match status" value="1"/>
</dbReference>
<dbReference type="PIRSF" id="PIRSF006769">
    <property type="entry name" value="RibD"/>
    <property type="match status" value="1"/>
</dbReference>
<feature type="domain" description="CMP/dCMP-type deaminase" evidence="11">
    <location>
        <begin position="7"/>
        <end position="129"/>
    </location>
</feature>
<comment type="cofactor">
    <cofactor evidence="1">
        <name>Zn(2+)</name>
        <dbReference type="ChEBI" id="CHEBI:29105"/>
    </cofactor>
</comment>
<dbReference type="EC" id="3.5.4.26" evidence="12"/>
<evidence type="ECO:0000256" key="9">
    <source>
        <dbReference type="ARBA" id="ARBA00023002"/>
    </source>
</evidence>
<keyword evidence="8" id="KW-0521">NADP</keyword>
<gene>
    <name evidence="12" type="primary">ribD</name>
    <name evidence="12" type="ORF">CARN8_2790006</name>
</gene>
<dbReference type="SUPFAM" id="SSF53927">
    <property type="entry name" value="Cytidine deaminase-like"/>
    <property type="match status" value="1"/>
</dbReference>
<evidence type="ECO:0000256" key="10">
    <source>
        <dbReference type="ARBA" id="ARBA00023268"/>
    </source>
</evidence>
<dbReference type="InterPro" id="IPR050765">
    <property type="entry name" value="Riboflavin_Biosynth_HTPR"/>
</dbReference>
<dbReference type="InterPro" id="IPR004794">
    <property type="entry name" value="Eubact_RibD"/>
</dbReference>
<organism evidence="12">
    <name type="scientific">mine drainage metagenome</name>
    <dbReference type="NCBI Taxonomy" id="410659"/>
    <lineage>
        <taxon>unclassified sequences</taxon>
        <taxon>metagenomes</taxon>
        <taxon>ecological metagenomes</taxon>
    </lineage>
</organism>
<dbReference type="UniPathway" id="UPA00275">
    <property type="reaction ID" value="UER00401"/>
</dbReference>
<dbReference type="AlphaFoldDB" id="A0A3P3ZNB6"/>
<dbReference type="SUPFAM" id="SSF53597">
    <property type="entry name" value="Dihydrofolate reductase-like"/>
    <property type="match status" value="1"/>
</dbReference>
<evidence type="ECO:0000256" key="7">
    <source>
        <dbReference type="ARBA" id="ARBA00022833"/>
    </source>
</evidence>
<evidence type="ECO:0000256" key="5">
    <source>
        <dbReference type="ARBA" id="ARBA00022723"/>
    </source>
</evidence>
<evidence type="ECO:0000256" key="4">
    <source>
        <dbReference type="ARBA" id="ARBA00022619"/>
    </source>
</evidence>
<dbReference type="InterPro" id="IPR016192">
    <property type="entry name" value="APOBEC/CMP_deaminase_Zn-bd"/>
</dbReference>
<dbReference type="GO" id="GO:0008703">
    <property type="term" value="F:5-amino-6-(5-phosphoribosylamino)uracil reductase activity"/>
    <property type="evidence" value="ECO:0007669"/>
    <property type="project" value="UniProtKB-EC"/>
</dbReference>
<dbReference type="EC" id="1.1.1.193" evidence="12"/>
<dbReference type="GO" id="GO:0008835">
    <property type="term" value="F:diaminohydroxyphosphoribosylaminopyrimidine deaminase activity"/>
    <property type="evidence" value="ECO:0007669"/>
    <property type="project" value="UniProtKB-EC"/>
</dbReference>
<dbReference type="Gene3D" id="3.40.140.10">
    <property type="entry name" value="Cytidine Deaminase, domain 2"/>
    <property type="match status" value="1"/>
</dbReference>
<dbReference type="FunFam" id="3.40.140.10:FF:000025">
    <property type="entry name" value="Riboflavin biosynthesis protein RibD"/>
    <property type="match status" value="1"/>
</dbReference>
<evidence type="ECO:0000313" key="12">
    <source>
        <dbReference type="EMBL" id="VAY88089.1"/>
    </source>
</evidence>
<keyword evidence="7" id="KW-0862">Zinc</keyword>
<keyword evidence="9 12" id="KW-0560">Oxidoreductase</keyword>
<dbReference type="Pfam" id="PF00383">
    <property type="entry name" value="dCMP_cyt_deam_1"/>
    <property type="match status" value="1"/>
</dbReference>
<sequence length="376" mass="40168">MTSDSPGDRVHFMRRALELAQRGNWTTTPNPRVGCVLVQSGRIVGEGWHERAGEPHAEVHALRGAGAQARGATAFVTLEPCSHRGRTPPCANALIEAGIARVVVAMEDPNPRVAGQGLARLRAAGIDVEVGVEARAAAELNPGFTLRMTEGRPWIRAKLALSLDGRSALGNGVSQWITGMEARTEGHRWRACSCAVATGGGTIRQDDPALTVRAVETTRQPQRLVLDPRLETPATAQVLKTGGQSWFYCIDPAPSERQRALEAAGGKVVPLPVSSMGRVDLRALVRAWGGLELNEVLLEAGPHLTGALLEAGLVDEVLIFQAPLLLGEGALGAVNWSRPLSSLAQGKVLEVEERRVLGRDWLIRARVRGSGTCLPE</sequence>
<dbReference type="CDD" id="cd01284">
    <property type="entry name" value="Riboflavin_deaminase-reductase"/>
    <property type="match status" value="1"/>
</dbReference>
<keyword evidence="10" id="KW-0511">Multifunctional enzyme</keyword>
<dbReference type="EMBL" id="UOYP01000200">
    <property type="protein sequence ID" value="VAY88089.1"/>
    <property type="molecule type" value="Genomic_DNA"/>
</dbReference>
<keyword evidence="5" id="KW-0479">Metal-binding</keyword>
<dbReference type="PROSITE" id="PS51747">
    <property type="entry name" value="CYT_DCMP_DEAMINASES_2"/>
    <property type="match status" value="1"/>
</dbReference>
<dbReference type="GO" id="GO:0008270">
    <property type="term" value="F:zinc ion binding"/>
    <property type="evidence" value="ECO:0007669"/>
    <property type="project" value="InterPro"/>
</dbReference>
<keyword evidence="6 12" id="KW-0378">Hydrolase</keyword>
<dbReference type="Gene3D" id="3.40.430.10">
    <property type="entry name" value="Dihydrofolate Reductase, subunit A"/>
    <property type="match status" value="1"/>
</dbReference>
<dbReference type="PANTHER" id="PTHR38011">
    <property type="entry name" value="DIHYDROFOLATE REDUCTASE FAMILY PROTEIN (AFU_ORTHOLOGUE AFUA_8G06820)"/>
    <property type="match status" value="1"/>
</dbReference>
<evidence type="ECO:0000256" key="1">
    <source>
        <dbReference type="ARBA" id="ARBA00001947"/>
    </source>
</evidence>
<comment type="pathway">
    <text evidence="2">Cofactor biosynthesis; riboflavin biosynthesis; 5-amino-6-(D-ribitylamino)uracil from GTP: step 2/4.</text>
</comment>
<evidence type="ECO:0000256" key="6">
    <source>
        <dbReference type="ARBA" id="ARBA00022801"/>
    </source>
</evidence>
<dbReference type="NCBIfam" id="TIGR00326">
    <property type="entry name" value="eubact_ribD"/>
    <property type="match status" value="1"/>
</dbReference>
<dbReference type="InterPro" id="IPR002734">
    <property type="entry name" value="RibDG_C"/>
</dbReference>